<sequence length="98" mass="11100">MTCSVSWFGLGLATHIHGCCCGSLDYRVGGGLRVLYFCWRSHPRTVHKVKTKPAVKIFGLRWERGLGLFYSSSVLKCAQGYFCNFRNTILMESRATFL</sequence>
<organism evidence="2 3">
    <name type="scientific">Lasiosphaeria hispida</name>
    <dbReference type="NCBI Taxonomy" id="260671"/>
    <lineage>
        <taxon>Eukaryota</taxon>
        <taxon>Fungi</taxon>
        <taxon>Dikarya</taxon>
        <taxon>Ascomycota</taxon>
        <taxon>Pezizomycotina</taxon>
        <taxon>Sordariomycetes</taxon>
        <taxon>Sordariomycetidae</taxon>
        <taxon>Sordariales</taxon>
        <taxon>Lasiosphaeriaceae</taxon>
        <taxon>Lasiosphaeria</taxon>
    </lineage>
</organism>
<comment type="caution">
    <text evidence="2">The sequence shown here is derived from an EMBL/GenBank/DDBJ whole genome shotgun (WGS) entry which is preliminary data.</text>
</comment>
<feature type="signal peptide" evidence="1">
    <location>
        <begin position="1"/>
        <end position="21"/>
    </location>
</feature>
<gene>
    <name evidence="2" type="ORF">B0T25DRAFT_558267</name>
</gene>
<keyword evidence="1" id="KW-0732">Signal</keyword>
<proteinExistence type="predicted"/>
<dbReference type="Proteomes" id="UP001275084">
    <property type="component" value="Unassembled WGS sequence"/>
</dbReference>
<keyword evidence="3" id="KW-1185">Reference proteome</keyword>
<reference evidence="2" key="1">
    <citation type="journal article" date="2023" name="Mol. Phylogenet. Evol.">
        <title>Genome-scale phylogeny and comparative genomics of the fungal order Sordariales.</title>
        <authorList>
            <person name="Hensen N."/>
            <person name="Bonometti L."/>
            <person name="Westerberg I."/>
            <person name="Brannstrom I.O."/>
            <person name="Guillou S."/>
            <person name="Cros-Aarteil S."/>
            <person name="Calhoun S."/>
            <person name="Haridas S."/>
            <person name="Kuo A."/>
            <person name="Mondo S."/>
            <person name="Pangilinan J."/>
            <person name="Riley R."/>
            <person name="LaButti K."/>
            <person name="Andreopoulos B."/>
            <person name="Lipzen A."/>
            <person name="Chen C."/>
            <person name="Yan M."/>
            <person name="Daum C."/>
            <person name="Ng V."/>
            <person name="Clum A."/>
            <person name="Steindorff A."/>
            <person name="Ohm R.A."/>
            <person name="Martin F."/>
            <person name="Silar P."/>
            <person name="Natvig D.O."/>
            <person name="Lalanne C."/>
            <person name="Gautier V."/>
            <person name="Ament-Velasquez S.L."/>
            <person name="Kruys A."/>
            <person name="Hutchinson M.I."/>
            <person name="Powell A.J."/>
            <person name="Barry K."/>
            <person name="Miller A.N."/>
            <person name="Grigoriev I.V."/>
            <person name="Debuchy R."/>
            <person name="Gladieux P."/>
            <person name="Hiltunen Thoren M."/>
            <person name="Johannesson H."/>
        </authorList>
    </citation>
    <scope>NUCLEOTIDE SEQUENCE</scope>
    <source>
        <strain evidence="2">CBS 955.72</strain>
    </source>
</reference>
<evidence type="ECO:0000256" key="1">
    <source>
        <dbReference type="SAM" id="SignalP"/>
    </source>
</evidence>
<evidence type="ECO:0008006" key="4">
    <source>
        <dbReference type="Google" id="ProtNLM"/>
    </source>
</evidence>
<dbReference type="AlphaFoldDB" id="A0AAJ0H6R0"/>
<protein>
    <recommendedName>
        <fullName evidence="4">Secreted protein</fullName>
    </recommendedName>
</protein>
<name>A0AAJ0H6R0_9PEZI</name>
<reference evidence="2" key="2">
    <citation type="submission" date="2023-06" db="EMBL/GenBank/DDBJ databases">
        <authorList>
            <consortium name="Lawrence Berkeley National Laboratory"/>
            <person name="Haridas S."/>
            <person name="Hensen N."/>
            <person name="Bonometti L."/>
            <person name="Westerberg I."/>
            <person name="Brannstrom I.O."/>
            <person name="Guillou S."/>
            <person name="Cros-Aarteil S."/>
            <person name="Calhoun S."/>
            <person name="Kuo A."/>
            <person name="Mondo S."/>
            <person name="Pangilinan J."/>
            <person name="Riley R."/>
            <person name="Labutti K."/>
            <person name="Andreopoulos B."/>
            <person name="Lipzen A."/>
            <person name="Chen C."/>
            <person name="Yanf M."/>
            <person name="Daum C."/>
            <person name="Ng V."/>
            <person name="Clum A."/>
            <person name="Steindorff A."/>
            <person name="Ohm R."/>
            <person name="Martin F."/>
            <person name="Silar P."/>
            <person name="Natvig D."/>
            <person name="Lalanne C."/>
            <person name="Gautier V."/>
            <person name="Ament-Velasquez S.L."/>
            <person name="Kruys A."/>
            <person name="Hutchinson M.I."/>
            <person name="Powell A.J."/>
            <person name="Barry K."/>
            <person name="Miller A.N."/>
            <person name="Grigoriev I.V."/>
            <person name="Debuchy R."/>
            <person name="Gladieux P."/>
            <person name="Thoren M.H."/>
            <person name="Johannesson H."/>
        </authorList>
    </citation>
    <scope>NUCLEOTIDE SEQUENCE</scope>
    <source>
        <strain evidence="2">CBS 955.72</strain>
    </source>
</reference>
<evidence type="ECO:0000313" key="2">
    <source>
        <dbReference type="EMBL" id="KAK3341421.1"/>
    </source>
</evidence>
<accession>A0AAJ0H6R0</accession>
<evidence type="ECO:0000313" key="3">
    <source>
        <dbReference type="Proteomes" id="UP001275084"/>
    </source>
</evidence>
<feature type="chain" id="PRO_5042540898" description="Secreted protein" evidence="1">
    <location>
        <begin position="22"/>
        <end position="98"/>
    </location>
</feature>
<dbReference type="EMBL" id="JAUIQD010000008">
    <property type="protein sequence ID" value="KAK3341421.1"/>
    <property type="molecule type" value="Genomic_DNA"/>
</dbReference>